<accession>A0A146JZG4</accession>
<feature type="non-terminal residue" evidence="1">
    <location>
        <position position="1"/>
    </location>
</feature>
<proteinExistence type="predicted"/>
<sequence>AAFLLGCRAYFDQPNFNALISKVIESDLPQCSFIIAFCVAFKVVPAQVMVEIFQQKQFTVKQLLQLYRICGSFLREVDHKIVFDSDDAEIQQIQLKLFSEIKTSQQKHNIFQQSYLVVLQNQIDSLKKEINADGKRAQIEGNTDHGIDFYQQRAKSDVKKEDFATKSLLEKYNLSLDFKQIAQIVAKTLGQSEDANFAQFSILIEKQQSLQKQMNQIVRFALQFVLDQGAFSYYHVKIFKIMQQLLNEKFKIVVQTAFWDQFKDMNLNSQQIIHMAMLLSQIDYHKIVKLQNFSKKSLMFWDIFFAFVLTGANTNPEFKIDYQNRNISPIQEHFEYIQSMKTRMDDEKWKTKVESVVGGKVRF</sequence>
<dbReference type="EMBL" id="GDID01007511">
    <property type="protein sequence ID" value="JAP89095.1"/>
    <property type="molecule type" value="Transcribed_RNA"/>
</dbReference>
<protein>
    <submittedName>
        <fullName evidence="1">Uncharacterized protein</fullName>
    </submittedName>
</protein>
<gene>
    <name evidence="1" type="ORF">TPC1_31410</name>
</gene>
<reference evidence="1" key="1">
    <citation type="submission" date="2015-07" db="EMBL/GenBank/DDBJ databases">
        <title>Adaptation to a free-living lifestyle via gene acquisitions in the diplomonad Trepomonas sp. PC1.</title>
        <authorList>
            <person name="Xu F."/>
            <person name="Jerlstrom-Hultqvist J."/>
            <person name="Kolisko M."/>
            <person name="Simpson A.G.B."/>
            <person name="Roger A.J."/>
            <person name="Svard S.G."/>
            <person name="Andersson J.O."/>
        </authorList>
    </citation>
    <scope>NUCLEOTIDE SEQUENCE</scope>
    <source>
        <strain evidence="1">PC1</strain>
    </source>
</reference>
<organism evidence="1">
    <name type="scientific">Trepomonas sp. PC1</name>
    <dbReference type="NCBI Taxonomy" id="1076344"/>
    <lineage>
        <taxon>Eukaryota</taxon>
        <taxon>Metamonada</taxon>
        <taxon>Diplomonadida</taxon>
        <taxon>Hexamitidae</taxon>
        <taxon>Hexamitinae</taxon>
        <taxon>Trepomonas</taxon>
    </lineage>
</organism>
<evidence type="ECO:0000313" key="1">
    <source>
        <dbReference type="EMBL" id="JAP89095.1"/>
    </source>
</evidence>
<dbReference type="AlphaFoldDB" id="A0A146JZG4"/>
<name>A0A146JZG4_9EUKA</name>